<dbReference type="Proteomes" id="UP000187717">
    <property type="component" value="Unassembled WGS sequence"/>
</dbReference>
<dbReference type="EMBL" id="FTXV01000248">
    <property type="protein sequence ID" value="SJE65153.1"/>
    <property type="molecule type" value="Genomic_DNA"/>
</dbReference>
<reference evidence="1 2" key="1">
    <citation type="submission" date="2017-01" db="EMBL/GenBank/DDBJ databases">
        <authorList>
            <consortium name="Pathogen Informatics"/>
        </authorList>
    </citation>
    <scope>NUCLEOTIDE SEQUENCE [LARGE SCALE GENOMIC DNA]</scope>
    <source>
        <strain evidence="1 2">3626STDY6095480</strain>
    </source>
</reference>
<dbReference type="GeneID" id="93776012"/>
<dbReference type="AlphaFoldDB" id="A0ABD7MNA8"/>
<accession>A0ABD7MNA8</accession>
<protein>
    <recommendedName>
        <fullName evidence="3">Phage protein</fullName>
    </recommendedName>
</protein>
<sequence length="99" mass="11248">MNLNELKKKLQPELKPHEVMGEIIFIHRPNGQDFQKCTDVAKTLILCVKDENGDPIFAEEDIDGRINVNSIDFVIQNEIYSAIIALINTAKPVDEVEKK</sequence>
<evidence type="ECO:0000313" key="2">
    <source>
        <dbReference type="Proteomes" id="UP000187717"/>
    </source>
</evidence>
<name>A0ABD7MNA8_SHISO</name>
<gene>
    <name evidence="1" type="ORF">SAMEA3356023_04618</name>
</gene>
<evidence type="ECO:0000313" key="1">
    <source>
        <dbReference type="EMBL" id="SJE65153.1"/>
    </source>
</evidence>
<proteinExistence type="predicted"/>
<comment type="caution">
    <text evidence="1">The sequence shown here is derived from an EMBL/GenBank/DDBJ whole genome shotgun (WGS) entry which is preliminary data.</text>
</comment>
<evidence type="ECO:0008006" key="3">
    <source>
        <dbReference type="Google" id="ProtNLM"/>
    </source>
</evidence>
<organism evidence="1 2">
    <name type="scientific">Shigella sonnei</name>
    <dbReference type="NCBI Taxonomy" id="624"/>
    <lineage>
        <taxon>Bacteria</taxon>
        <taxon>Pseudomonadati</taxon>
        <taxon>Pseudomonadota</taxon>
        <taxon>Gammaproteobacteria</taxon>
        <taxon>Enterobacterales</taxon>
        <taxon>Enterobacteriaceae</taxon>
        <taxon>Shigella</taxon>
    </lineage>
</organism>
<dbReference type="RefSeq" id="WP_001052317.1">
    <property type="nucleotide sequence ID" value="NZ_CATNOL010000105.1"/>
</dbReference>